<dbReference type="EMBL" id="BMNC01000011">
    <property type="protein sequence ID" value="GGN13532.1"/>
    <property type="molecule type" value="Genomic_DNA"/>
</dbReference>
<feature type="signal peptide" evidence="1">
    <location>
        <begin position="1"/>
        <end position="20"/>
    </location>
</feature>
<dbReference type="RefSeq" id="WP_189158449.1">
    <property type="nucleotide sequence ID" value="NZ_BMNC01000011.1"/>
</dbReference>
<evidence type="ECO:0000313" key="2">
    <source>
        <dbReference type="EMBL" id="GGN13532.1"/>
    </source>
</evidence>
<sequence length="215" mass="22878">MGTRAIRFTAVLAAVSALTACTSPPEPPLGSPGPALDPQAIAYDNLDFNLNRPPVFDNTCETLPPNLRELIGSAKKPISGNGGGCLADFEWGRMTIALLGPGAGRKSNAKHFVDVWNGDRGAGHHFQRSVLLGRYYATTVISGEVNQNCTVTVDTGSELPFEVDASMDLEESIALTSQDVDQPIDRAMREFCPPAKAAAEKLLPLIDENGGSRAR</sequence>
<proteinExistence type="predicted"/>
<protein>
    <recommendedName>
        <fullName evidence="4">Lipoprotein</fullName>
    </recommendedName>
</protein>
<feature type="chain" id="PRO_5046612861" description="Lipoprotein" evidence="1">
    <location>
        <begin position="21"/>
        <end position="215"/>
    </location>
</feature>
<organism evidence="2 3">
    <name type="scientific">Lentzea pudingi</name>
    <dbReference type="NCBI Taxonomy" id="1789439"/>
    <lineage>
        <taxon>Bacteria</taxon>
        <taxon>Bacillati</taxon>
        <taxon>Actinomycetota</taxon>
        <taxon>Actinomycetes</taxon>
        <taxon>Pseudonocardiales</taxon>
        <taxon>Pseudonocardiaceae</taxon>
        <taxon>Lentzea</taxon>
    </lineage>
</organism>
<keyword evidence="1" id="KW-0732">Signal</keyword>
<name>A0ABQ2IMT8_9PSEU</name>
<dbReference type="PROSITE" id="PS51257">
    <property type="entry name" value="PROKAR_LIPOPROTEIN"/>
    <property type="match status" value="1"/>
</dbReference>
<accession>A0ABQ2IMT8</accession>
<reference evidence="3" key="1">
    <citation type="journal article" date="2019" name="Int. J. Syst. Evol. Microbiol.">
        <title>The Global Catalogue of Microorganisms (GCM) 10K type strain sequencing project: providing services to taxonomists for standard genome sequencing and annotation.</title>
        <authorList>
            <consortium name="The Broad Institute Genomics Platform"/>
            <consortium name="The Broad Institute Genome Sequencing Center for Infectious Disease"/>
            <person name="Wu L."/>
            <person name="Ma J."/>
        </authorList>
    </citation>
    <scope>NUCLEOTIDE SEQUENCE [LARGE SCALE GENOMIC DNA]</scope>
    <source>
        <strain evidence="3">CGMCC 4.7319</strain>
    </source>
</reference>
<comment type="caution">
    <text evidence="2">The sequence shown here is derived from an EMBL/GenBank/DDBJ whole genome shotgun (WGS) entry which is preliminary data.</text>
</comment>
<evidence type="ECO:0008006" key="4">
    <source>
        <dbReference type="Google" id="ProtNLM"/>
    </source>
</evidence>
<keyword evidence="3" id="KW-1185">Reference proteome</keyword>
<dbReference type="Proteomes" id="UP000597656">
    <property type="component" value="Unassembled WGS sequence"/>
</dbReference>
<gene>
    <name evidence="2" type="ORF">GCM10011609_62580</name>
</gene>
<evidence type="ECO:0000313" key="3">
    <source>
        <dbReference type="Proteomes" id="UP000597656"/>
    </source>
</evidence>
<evidence type="ECO:0000256" key="1">
    <source>
        <dbReference type="SAM" id="SignalP"/>
    </source>
</evidence>